<evidence type="ECO:0000313" key="2">
    <source>
        <dbReference type="Proteomes" id="UP001491088"/>
    </source>
</evidence>
<dbReference type="Pfam" id="PF14092">
    <property type="entry name" value="DUF4270"/>
    <property type="match status" value="1"/>
</dbReference>
<proteinExistence type="predicted"/>
<gene>
    <name evidence="1" type="ORF">WG950_08625</name>
</gene>
<dbReference type="PROSITE" id="PS51257">
    <property type="entry name" value="PROKAR_LIPOPROTEIN"/>
    <property type="match status" value="1"/>
</dbReference>
<dbReference type="Proteomes" id="UP001491088">
    <property type="component" value="Chromosome"/>
</dbReference>
<dbReference type="RefSeq" id="WP_340931671.1">
    <property type="nucleotide sequence ID" value="NZ_CP150496.1"/>
</dbReference>
<keyword evidence="2" id="KW-1185">Reference proteome</keyword>
<name>A0ABZ2TNJ9_9FLAO</name>
<reference evidence="1 2" key="1">
    <citation type="submission" date="2024-03" db="EMBL/GenBank/DDBJ databases">
        <authorList>
            <person name="Cao K."/>
        </authorList>
    </citation>
    <scope>NUCLEOTIDE SEQUENCE [LARGE SCALE GENOMIC DNA]</scope>
    <source>
        <strain evidence="1 2">MCCC 1K00696</strain>
    </source>
</reference>
<accession>A0ABZ2TNJ9</accession>
<dbReference type="EMBL" id="CP150496">
    <property type="protein sequence ID" value="WYW54590.1"/>
    <property type="molecule type" value="Genomic_DNA"/>
</dbReference>
<organism evidence="1 2">
    <name type="scientific">Polaribacter marinaquae</name>
    <dbReference type="NCBI Taxonomy" id="1642819"/>
    <lineage>
        <taxon>Bacteria</taxon>
        <taxon>Pseudomonadati</taxon>
        <taxon>Bacteroidota</taxon>
        <taxon>Flavobacteriia</taxon>
        <taxon>Flavobacteriales</taxon>
        <taxon>Flavobacteriaceae</taxon>
    </lineage>
</organism>
<protein>
    <submittedName>
        <fullName evidence="1">DUF4270 family protein</fullName>
    </submittedName>
</protein>
<sequence>MKNIFRKNAYFGVLLLVLAGVISCEKDFTDINSGVVSNTKFTTNDTILEVLVSNAPIDNVKADGLELLSSPYFGLQGQYLLGTYINDEYEKIEASIVSQISIDPELEIVSYENPDNLAYETTIDTAFLRLPYHSTLVSNTDRPVYTLDSIVGNQELPFTLNIYELDTYLNTLNPEDPTKTNSFFSDATYQTKSTPLTIEEDMDFKPNPNDTLVIVKRRNSLGAIHQTDTIRYTSSAASEIGLPMAIIPLDETFVKETFLDNYGTSNFDSQNTFNNFFRGIVIEAKEKVHDSGEEGGSLIAFNLRSSATTALNPLIEVYYTNTFFKANSTEIDTVITKTHTFQLGGIINSKYAVNNKVYPANNEVKIQGAAGSEANVEILQGNQISVLKNKEWLINDATLTFYINQSSDTVTAPNRLHLYKRGVSATGKPILSHVKDSYSESATFGGNLVRENSKKDNYVFKITDYVSDLLSGETNYNPTLRLKVFNNTDAQIADTTYTRYNWNPKSVSILNGDESLNGTRRAQLKISYTKKKN</sequence>
<dbReference type="InterPro" id="IPR025366">
    <property type="entry name" value="DUF4270"/>
</dbReference>
<evidence type="ECO:0000313" key="1">
    <source>
        <dbReference type="EMBL" id="WYW54590.1"/>
    </source>
</evidence>